<evidence type="ECO:0000313" key="2">
    <source>
        <dbReference type="EMBL" id="GIX91071.1"/>
    </source>
</evidence>
<name>A0AAV4P4E8_CAEEX</name>
<dbReference type="EMBL" id="BPLR01003989">
    <property type="protein sequence ID" value="GIX91071.1"/>
    <property type="molecule type" value="Genomic_DNA"/>
</dbReference>
<keyword evidence="3" id="KW-1185">Reference proteome</keyword>
<feature type="transmembrane region" description="Helical" evidence="1">
    <location>
        <begin position="6"/>
        <end position="24"/>
    </location>
</feature>
<organism evidence="2 3">
    <name type="scientific">Caerostris extrusa</name>
    <name type="common">Bark spider</name>
    <name type="synonym">Caerostris bankana</name>
    <dbReference type="NCBI Taxonomy" id="172846"/>
    <lineage>
        <taxon>Eukaryota</taxon>
        <taxon>Metazoa</taxon>
        <taxon>Ecdysozoa</taxon>
        <taxon>Arthropoda</taxon>
        <taxon>Chelicerata</taxon>
        <taxon>Arachnida</taxon>
        <taxon>Araneae</taxon>
        <taxon>Araneomorphae</taxon>
        <taxon>Entelegynae</taxon>
        <taxon>Araneoidea</taxon>
        <taxon>Araneidae</taxon>
        <taxon>Caerostris</taxon>
    </lineage>
</organism>
<sequence>MILYIIGGAIVGAGALALGIPALIAGLGFQVLVLLALEAVLWLVLALLEPSLEVYLLVCSNGMSQLFSCLGLPSKKKSSIFVSNLIII</sequence>
<gene>
    <name evidence="2" type="ORF">CEXT_745501</name>
</gene>
<reference evidence="2 3" key="1">
    <citation type="submission" date="2021-06" db="EMBL/GenBank/DDBJ databases">
        <title>Caerostris extrusa draft genome.</title>
        <authorList>
            <person name="Kono N."/>
            <person name="Arakawa K."/>
        </authorList>
    </citation>
    <scope>NUCLEOTIDE SEQUENCE [LARGE SCALE GENOMIC DNA]</scope>
</reference>
<keyword evidence="1" id="KW-0472">Membrane</keyword>
<dbReference type="Proteomes" id="UP001054945">
    <property type="component" value="Unassembled WGS sequence"/>
</dbReference>
<accession>A0AAV4P4E8</accession>
<dbReference type="AlphaFoldDB" id="A0AAV4P4E8"/>
<comment type="caution">
    <text evidence="2">The sequence shown here is derived from an EMBL/GenBank/DDBJ whole genome shotgun (WGS) entry which is preliminary data.</text>
</comment>
<proteinExistence type="predicted"/>
<keyword evidence="1" id="KW-0812">Transmembrane</keyword>
<evidence type="ECO:0000313" key="3">
    <source>
        <dbReference type="Proteomes" id="UP001054945"/>
    </source>
</evidence>
<protein>
    <submittedName>
        <fullName evidence="2">Uncharacterized protein</fullName>
    </submittedName>
</protein>
<keyword evidence="1" id="KW-1133">Transmembrane helix</keyword>
<evidence type="ECO:0000256" key="1">
    <source>
        <dbReference type="SAM" id="Phobius"/>
    </source>
</evidence>